<dbReference type="AlphaFoldDB" id="A0A934SES7"/>
<reference evidence="1" key="1">
    <citation type="submission" date="2021-01" db="EMBL/GenBank/DDBJ databases">
        <title>Modified the classification status of verrucomicrobia.</title>
        <authorList>
            <person name="Feng X."/>
        </authorList>
    </citation>
    <scope>NUCLEOTIDE SEQUENCE</scope>
    <source>
        <strain evidence="1">KCTC 22041</strain>
    </source>
</reference>
<accession>A0A934SES7</accession>
<sequence>PNNYIDTRAVMAAAADDTPDLQFPGMTEAQSSAAYGLIPFSHFFNAESVLGVSPADLNFVDYRSEAGLPTGGDPNDYYLRIGGGTVGNLIVNIGGEWGEYSYDSTHPQTAGLVPIANAIVAFLKSRNW</sequence>
<evidence type="ECO:0000313" key="1">
    <source>
        <dbReference type="EMBL" id="MBK1884802.1"/>
    </source>
</evidence>
<gene>
    <name evidence="1" type="ORF">JIN85_20500</name>
</gene>
<feature type="non-terminal residue" evidence="1">
    <location>
        <position position="1"/>
    </location>
</feature>
<protein>
    <submittedName>
        <fullName evidence="1">Uncharacterized protein</fullName>
    </submittedName>
</protein>
<proteinExistence type="predicted"/>
<dbReference type="RefSeq" id="WP_200274328.1">
    <property type="nucleotide sequence ID" value="NZ_JAENIJ010000115.1"/>
</dbReference>
<name>A0A934SES7_9BACT</name>
<dbReference type="EMBL" id="JAENIJ010000115">
    <property type="protein sequence ID" value="MBK1884802.1"/>
    <property type="molecule type" value="Genomic_DNA"/>
</dbReference>
<keyword evidence="2" id="KW-1185">Reference proteome</keyword>
<organism evidence="1 2">
    <name type="scientific">Luteolibacter pohnpeiensis</name>
    <dbReference type="NCBI Taxonomy" id="454153"/>
    <lineage>
        <taxon>Bacteria</taxon>
        <taxon>Pseudomonadati</taxon>
        <taxon>Verrucomicrobiota</taxon>
        <taxon>Verrucomicrobiia</taxon>
        <taxon>Verrucomicrobiales</taxon>
        <taxon>Verrucomicrobiaceae</taxon>
        <taxon>Luteolibacter</taxon>
    </lineage>
</organism>
<comment type="caution">
    <text evidence="1">The sequence shown here is derived from an EMBL/GenBank/DDBJ whole genome shotgun (WGS) entry which is preliminary data.</text>
</comment>
<dbReference type="Proteomes" id="UP000603141">
    <property type="component" value="Unassembled WGS sequence"/>
</dbReference>
<evidence type="ECO:0000313" key="2">
    <source>
        <dbReference type="Proteomes" id="UP000603141"/>
    </source>
</evidence>